<dbReference type="SUPFAM" id="SSF57903">
    <property type="entry name" value="FYVE/PHD zinc finger"/>
    <property type="match status" value="1"/>
</dbReference>
<dbReference type="InterPro" id="IPR011335">
    <property type="entry name" value="Restrct_endonuc-II-like"/>
</dbReference>
<evidence type="ECO:0000259" key="6">
    <source>
        <dbReference type="PROSITE" id="PS50966"/>
    </source>
</evidence>
<dbReference type="PROSITE" id="PS50016">
    <property type="entry name" value="ZF_PHD_2"/>
    <property type="match status" value="1"/>
</dbReference>
<feature type="domain" description="SWIM-type" evidence="6">
    <location>
        <begin position="119"/>
        <end position="155"/>
    </location>
</feature>
<dbReference type="InterPro" id="IPR019787">
    <property type="entry name" value="Znf_PHD-finger"/>
</dbReference>
<evidence type="ECO:0000313" key="8">
    <source>
        <dbReference type="RefSeq" id="XP_065656970.1"/>
    </source>
</evidence>
<gene>
    <name evidence="8" type="primary">LOC136082268</name>
</gene>
<keyword evidence="3" id="KW-0862">Zinc</keyword>
<feature type="domain" description="PHD-type" evidence="5">
    <location>
        <begin position="543"/>
        <end position="597"/>
    </location>
</feature>
<dbReference type="RefSeq" id="XP_065656970.1">
    <property type="nucleotide sequence ID" value="XM_065800898.1"/>
</dbReference>
<name>A0ABM4C5U9_HYDVU</name>
<evidence type="ECO:0000313" key="7">
    <source>
        <dbReference type="Proteomes" id="UP001652625"/>
    </source>
</evidence>
<dbReference type="PROSITE" id="PS01359">
    <property type="entry name" value="ZF_PHD_1"/>
    <property type="match status" value="1"/>
</dbReference>
<dbReference type="InterPro" id="IPR011604">
    <property type="entry name" value="PDDEXK-like_dom_sf"/>
</dbReference>
<dbReference type="InterPro" id="IPR019786">
    <property type="entry name" value="Zinc_finger_PHD-type_CS"/>
</dbReference>
<dbReference type="CDD" id="cd22343">
    <property type="entry name" value="PDDEXK_lambda_exonuclease-like"/>
    <property type="match status" value="1"/>
</dbReference>
<dbReference type="InterPro" id="IPR001965">
    <property type="entry name" value="Znf_PHD"/>
</dbReference>
<accession>A0ABM4C5U9</accession>
<reference evidence="8" key="1">
    <citation type="submission" date="2025-08" db="UniProtKB">
        <authorList>
            <consortium name="RefSeq"/>
        </authorList>
    </citation>
    <scope>IDENTIFICATION</scope>
</reference>
<sequence length="613" mass="70234">MSLYEYCDKLDFEALERYIKKLEVLGIKQCPYKFAADKWKNDPTEWPPIQYHDLYNYLIKSPKVFSPGAMENYKALEAYKYFVSGWVQPLYHIVLNFGHVLLKGEVKPSYKTNNSPYTAWVALTKNGSVVSSHCNCMAGLGETCSHVAAILFKIEAAVRLGIISKTCTDVPCQWNQIFTRDVKPAPITGINFYSDKAKCKLQLRMREPVVAALAEDQNHFLKSLEQSNPKIAVLSLFKGFQTPFLNSNVNQLTLKLPQTLRSFYQHSYLNLSEQDFVIEASNLAKSLSITAKEVNYLEEATRAQSACVLWHEHRSGRITGSCIYDVMRASLKAPSKSLVLKITKPNFSSINTPSLLWGKEKEEIALAEYINICSVDGYVTESICLSPTMVHKDFEVIHIGFYVCQQKPWLGVSPDGFAFCSCCGYAAIEVKCPYSLKEKGLSGAINSNRFYIKTQNSKYYLDSSHYYYAQIQCEIFILEVNYCDLIVWTPTEFVVCRIEKNLDFIENIIVKSHSFWREVILPELMTRRIENAEPILNREKSKLSYCICNNEQVNTSTENDGDMVGCDKCDQWFHLKCLKLKRLPTSKVWYCQKCKNGIKSKYLYFIVACIFLY</sequence>
<organism evidence="7 8">
    <name type="scientific">Hydra vulgaris</name>
    <name type="common">Hydra</name>
    <name type="synonym">Hydra attenuata</name>
    <dbReference type="NCBI Taxonomy" id="6087"/>
    <lineage>
        <taxon>Eukaryota</taxon>
        <taxon>Metazoa</taxon>
        <taxon>Cnidaria</taxon>
        <taxon>Hydrozoa</taxon>
        <taxon>Hydroidolina</taxon>
        <taxon>Anthoathecata</taxon>
        <taxon>Aplanulata</taxon>
        <taxon>Hydridae</taxon>
        <taxon>Hydra</taxon>
    </lineage>
</organism>
<dbReference type="SUPFAM" id="SSF52980">
    <property type="entry name" value="Restriction endonuclease-like"/>
    <property type="match status" value="1"/>
</dbReference>
<dbReference type="GeneID" id="136082268"/>
<dbReference type="InterPro" id="IPR011011">
    <property type="entry name" value="Znf_FYVE_PHD"/>
</dbReference>
<keyword evidence="2 4" id="KW-0863">Zinc-finger</keyword>
<protein>
    <submittedName>
        <fullName evidence="8">Uncharacterized protein LOC136082268</fullName>
    </submittedName>
</protein>
<evidence type="ECO:0000256" key="4">
    <source>
        <dbReference type="PROSITE-ProRule" id="PRU00325"/>
    </source>
</evidence>
<evidence type="ECO:0000256" key="2">
    <source>
        <dbReference type="ARBA" id="ARBA00022771"/>
    </source>
</evidence>
<evidence type="ECO:0000256" key="1">
    <source>
        <dbReference type="ARBA" id="ARBA00022723"/>
    </source>
</evidence>
<dbReference type="Pfam" id="PF00628">
    <property type="entry name" value="PHD"/>
    <property type="match status" value="1"/>
</dbReference>
<dbReference type="SMART" id="SM00249">
    <property type="entry name" value="PHD"/>
    <property type="match status" value="1"/>
</dbReference>
<keyword evidence="7" id="KW-1185">Reference proteome</keyword>
<proteinExistence type="predicted"/>
<dbReference type="Gene3D" id="3.30.40.10">
    <property type="entry name" value="Zinc/RING finger domain, C3HC4 (zinc finger)"/>
    <property type="match status" value="1"/>
</dbReference>
<dbReference type="InterPro" id="IPR013083">
    <property type="entry name" value="Znf_RING/FYVE/PHD"/>
</dbReference>
<dbReference type="Gene3D" id="3.90.320.10">
    <property type="match status" value="1"/>
</dbReference>
<dbReference type="Proteomes" id="UP001652625">
    <property type="component" value="Chromosome 07"/>
</dbReference>
<keyword evidence="1" id="KW-0479">Metal-binding</keyword>
<dbReference type="Pfam" id="PF09588">
    <property type="entry name" value="YqaJ"/>
    <property type="match status" value="1"/>
</dbReference>
<dbReference type="InterPro" id="IPR007527">
    <property type="entry name" value="Znf_SWIM"/>
</dbReference>
<dbReference type="InterPro" id="IPR019080">
    <property type="entry name" value="YqaJ_viral_recombinase"/>
</dbReference>
<dbReference type="PANTHER" id="PTHR47526:SF3">
    <property type="entry name" value="PHD-TYPE DOMAIN-CONTAINING PROTEIN"/>
    <property type="match status" value="1"/>
</dbReference>
<dbReference type="PANTHER" id="PTHR47526">
    <property type="entry name" value="ATP-DEPENDENT DNA HELICASE"/>
    <property type="match status" value="1"/>
</dbReference>
<evidence type="ECO:0000256" key="3">
    <source>
        <dbReference type="ARBA" id="ARBA00022833"/>
    </source>
</evidence>
<dbReference type="PROSITE" id="PS50966">
    <property type="entry name" value="ZF_SWIM"/>
    <property type="match status" value="1"/>
</dbReference>
<evidence type="ECO:0000259" key="5">
    <source>
        <dbReference type="PROSITE" id="PS50016"/>
    </source>
</evidence>